<dbReference type="PANTHER" id="PTHR34596:SF2">
    <property type="entry name" value="CHITOPORIN"/>
    <property type="match status" value="1"/>
</dbReference>
<dbReference type="Gene3D" id="2.40.160.10">
    <property type="entry name" value="Porin"/>
    <property type="match status" value="1"/>
</dbReference>
<proteinExistence type="inferred from homology"/>
<evidence type="ECO:0000313" key="5">
    <source>
        <dbReference type="EMBL" id="AIS19423.1"/>
    </source>
</evidence>
<feature type="signal peptide" evidence="4">
    <location>
        <begin position="1"/>
        <end position="24"/>
    </location>
</feature>
<dbReference type="OrthoDB" id="6759120at2"/>
<keyword evidence="3 4" id="KW-0732">Signal</keyword>
<dbReference type="InterPro" id="IPR005318">
    <property type="entry name" value="OM_porin_bac"/>
</dbReference>
<accession>A0A089YSN3</accession>
<dbReference type="eggNOG" id="ENOG502Z9I0">
    <property type="taxonomic scope" value="Bacteria"/>
</dbReference>
<organism evidence="5 6">
    <name type="scientific">Pseudomonas rhizosphaerae</name>
    <dbReference type="NCBI Taxonomy" id="216142"/>
    <lineage>
        <taxon>Bacteria</taxon>
        <taxon>Pseudomonadati</taxon>
        <taxon>Pseudomonadota</taxon>
        <taxon>Gammaproteobacteria</taxon>
        <taxon>Pseudomonadales</taxon>
        <taxon>Pseudomonadaceae</taxon>
        <taxon>Pseudomonas</taxon>
    </lineage>
</organism>
<evidence type="ECO:0000256" key="2">
    <source>
        <dbReference type="ARBA" id="ARBA00022448"/>
    </source>
</evidence>
<name>A0A089YSN3_9PSED</name>
<evidence type="ECO:0000256" key="4">
    <source>
        <dbReference type="SAM" id="SignalP"/>
    </source>
</evidence>
<evidence type="ECO:0000256" key="1">
    <source>
        <dbReference type="ARBA" id="ARBA00009075"/>
    </source>
</evidence>
<comment type="similarity">
    <text evidence="1">Belongs to the outer membrane porin (Opr) (TC 1.B.25) family.</text>
</comment>
<dbReference type="GO" id="GO:0015288">
    <property type="term" value="F:porin activity"/>
    <property type="evidence" value="ECO:0007669"/>
    <property type="project" value="TreeGrafter"/>
</dbReference>
<evidence type="ECO:0000256" key="3">
    <source>
        <dbReference type="ARBA" id="ARBA00022729"/>
    </source>
</evidence>
<dbReference type="STRING" id="216142.LT40_19325"/>
<protein>
    <submittedName>
        <fullName evidence="5">Porin</fullName>
    </submittedName>
</protein>
<reference evidence="5 6" key="1">
    <citation type="journal article" date="2015" name="J. Biotechnol.">
        <title>Complete genome sequence of Pseudomonas rhizosphaerae IH5T (=DSM 16299T), a phosphate-solubilizing rhizobacterium for bacterial biofertilizer.</title>
        <authorList>
            <person name="Kwak Y."/>
            <person name="Jung B.K."/>
            <person name="Shin J.H."/>
        </authorList>
    </citation>
    <scope>NUCLEOTIDE SEQUENCE [LARGE SCALE GENOMIC DNA]</scope>
    <source>
        <strain evidence="5">DSM 16299</strain>
    </source>
</reference>
<dbReference type="GO" id="GO:0016020">
    <property type="term" value="C:membrane"/>
    <property type="evidence" value="ECO:0007669"/>
    <property type="project" value="InterPro"/>
</dbReference>
<keyword evidence="2" id="KW-0813">Transport</keyword>
<dbReference type="Proteomes" id="UP000029499">
    <property type="component" value="Chromosome"/>
</dbReference>
<dbReference type="AlphaFoldDB" id="A0A089YSN3"/>
<gene>
    <name evidence="5" type="ORF">LT40_19325</name>
</gene>
<dbReference type="InterPro" id="IPR023614">
    <property type="entry name" value="Porin_dom_sf"/>
</dbReference>
<dbReference type="Pfam" id="PF03573">
    <property type="entry name" value="OprD"/>
    <property type="match status" value="1"/>
</dbReference>
<dbReference type="PANTHER" id="PTHR34596">
    <property type="entry name" value="CHITOPORIN"/>
    <property type="match status" value="1"/>
</dbReference>
<feature type="chain" id="PRO_5001852215" evidence="4">
    <location>
        <begin position="25"/>
        <end position="418"/>
    </location>
</feature>
<keyword evidence="6" id="KW-1185">Reference proteome</keyword>
<dbReference type="HOGENOM" id="CLU_042378_2_1_6"/>
<sequence>MRTPLIGGFALPCLSVLLHGSAMAQGFIDDSTLKLQLRNVYFNENFRDENGLSTRAAATAKSERTEWAQGVLLDFQSGYTQGTFGLGFDALGLLGVKLDSGRGRSGTGLLPVHADGRAADESTSLGLTAKARFAQTVVKHGTLLPKTPVLVYNDARLVPQTYQGTQLVSKDFDDWLLTAGQLDQFKLRDSTDSRSIIPDGYSGREGGDFTYAGADYTVNKQLRLSYFRGQLDDFYSQDFFGLLHTLPLGAGVLTSDLRYFFSRDEGNHYSGKIDNGMFSGQLSFAVAGHTVAAGYQRLNGDGGLPYINGATVYSFSNVGIGKFIEEDEKTWLASYGYDFKNLGLPGLSFMTRYISGSDGKTGPAGVNEWERDIELAYVVPTGTLKGLGVKLRNYVYRSDTARGRDSNRLYLTYDIAVW</sequence>
<dbReference type="EMBL" id="CP009533">
    <property type="protein sequence ID" value="AIS19423.1"/>
    <property type="molecule type" value="Genomic_DNA"/>
</dbReference>
<dbReference type="KEGG" id="prh:LT40_19325"/>
<evidence type="ECO:0000313" key="6">
    <source>
        <dbReference type="Proteomes" id="UP000029499"/>
    </source>
</evidence>